<feature type="transmembrane region" description="Helical" evidence="2">
    <location>
        <begin position="185"/>
        <end position="206"/>
    </location>
</feature>
<dbReference type="RefSeq" id="WP_125715858.1">
    <property type="nucleotide sequence ID" value="NZ_JBHTOP010000022.1"/>
</dbReference>
<feature type="region of interest" description="Disordered" evidence="1">
    <location>
        <begin position="144"/>
        <end position="172"/>
    </location>
</feature>
<dbReference type="Proteomes" id="UP001597267">
    <property type="component" value="Unassembled WGS sequence"/>
</dbReference>
<name>A0ABW4J8L5_9LACO</name>
<evidence type="ECO:0000313" key="5">
    <source>
        <dbReference type="Proteomes" id="UP001597267"/>
    </source>
</evidence>
<feature type="transmembrane region" description="Helical" evidence="2">
    <location>
        <begin position="12"/>
        <end position="33"/>
    </location>
</feature>
<protein>
    <submittedName>
        <fullName evidence="4">PH domain-containing protein</fullName>
    </submittedName>
</protein>
<sequence length="492" mass="54870">MISKPKHQHPLALIFALYEWGKVVTVPVIIVVAVSVRSLLITVLAALGLVLVTLIAGLIDYLMFSYQLTEDEIVIREGVFVKKVNHIPYDRIQNVVANQWFFLKPFHVESIEIETAGHADGPEVQLSAVPEQFKQTLAQLRQAAPTPAPDPTLAPTEAATTTAAEPLSEPKAKPEATYQITWHELLKFAFTSPAFLSGLLAILAVYGKMGNKVQEQIFDVLANSVAGLGLFVLISIILGVLILFYLGSAAILIARFYHFKVVRTADQFNLSSGLFKTRTTTIAMDRIQAVVIKQPLLRRLLKIATVKLVVISNSKKDSSDKDVIVMPVMMTTNLAQFMADFFPTVPAQPEMDYATAARTYFYDLRNAGLIFLVIAAGLGFGLYRWPIWLSLAVLLVALIWLVPAYLKARRSSVFVLNETYAYLSNNQFFTKNRYFVPKNKIQSLERQESIWLQPKGFAHLSLCCRSGEGARILKVKYLPAKAIDTVVAWYKC</sequence>
<keyword evidence="2" id="KW-0812">Transmembrane</keyword>
<dbReference type="PANTHER" id="PTHR34473:SF2">
    <property type="entry name" value="UPF0699 TRANSMEMBRANE PROTEIN YDBT"/>
    <property type="match status" value="1"/>
</dbReference>
<dbReference type="PIRSF" id="PIRSF026631">
    <property type="entry name" value="UCP026631"/>
    <property type="match status" value="1"/>
</dbReference>
<keyword evidence="2" id="KW-1133">Transmembrane helix</keyword>
<dbReference type="PANTHER" id="PTHR34473">
    <property type="entry name" value="UPF0699 TRANSMEMBRANE PROTEIN YDBS"/>
    <property type="match status" value="1"/>
</dbReference>
<keyword evidence="5" id="KW-1185">Reference proteome</keyword>
<evidence type="ECO:0000256" key="2">
    <source>
        <dbReference type="SAM" id="Phobius"/>
    </source>
</evidence>
<comment type="caution">
    <text evidence="4">The sequence shown here is derived from an EMBL/GenBank/DDBJ whole genome shotgun (WGS) entry which is preliminary data.</text>
</comment>
<dbReference type="InterPro" id="IPR014529">
    <property type="entry name" value="UCP026631"/>
</dbReference>
<proteinExistence type="predicted"/>
<evidence type="ECO:0000256" key="1">
    <source>
        <dbReference type="SAM" id="MobiDB-lite"/>
    </source>
</evidence>
<dbReference type="Pfam" id="PF03703">
    <property type="entry name" value="bPH_2"/>
    <property type="match status" value="2"/>
</dbReference>
<feature type="transmembrane region" description="Helical" evidence="2">
    <location>
        <begin position="387"/>
        <end position="406"/>
    </location>
</feature>
<feature type="transmembrane region" description="Helical" evidence="2">
    <location>
        <begin position="39"/>
        <end position="59"/>
    </location>
</feature>
<feature type="compositionally biased region" description="Low complexity" evidence="1">
    <location>
        <begin position="153"/>
        <end position="167"/>
    </location>
</feature>
<feature type="domain" description="YdbS-like PH" evidence="3">
    <location>
        <begin position="61"/>
        <end position="131"/>
    </location>
</feature>
<dbReference type="EMBL" id="JBHTOP010000022">
    <property type="protein sequence ID" value="MFD1671958.1"/>
    <property type="molecule type" value="Genomic_DNA"/>
</dbReference>
<feature type="transmembrane region" description="Helical" evidence="2">
    <location>
        <begin position="226"/>
        <end position="253"/>
    </location>
</feature>
<dbReference type="InterPro" id="IPR005182">
    <property type="entry name" value="YdbS-like_PH"/>
</dbReference>
<gene>
    <name evidence="4" type="ORF">ACFQ5M_07620</name>
</gene>
<feature type="transmembrane region" description="Helical" evidence="2">
    <location>
        <begin position="364"/>
        <end position="381"/>
    </location>
</feature>
<evidence type="ECO:0000259" key="3">
    <source>
        <dbReference type="Pfam" id="PF03703"/>
    </source>
</evidence>
<reference evidence="5" key="1">
    <citation type="journal article" date="2019" name="Int. J. Syst. Evol. Microbiol.">
        <title>The Global Catalogue of Microorganisms (GCM) 10K type strain sequencing project: providing services to taxonomists for standard genome sequencing and annotation.</title>
        <authorList>
            <consortium name="The Broad Institute Genomics Platform"/>
            <consortium name="The Broad Institute Genome Sequencing Center for Infectious Disease"/>
            <person name="Wu L."/>
            <person name="Ma J."/>
        </authorList>
    </citation>
    <scope>NUCLEOTIDE SEQUENCE [LARGE SCALE GENOMIC DNA]</scope>
    <source>
        <strain evidence="5">CCM 8896</strain>
    </source>
</reference>
<organism evidence="4 5">
    <name type="scientific">Agrilactobacillus yilanensis</name>
    <dbReference type="NCBI Taxonomy" id="2485997"/>
    <lineage>
        <taxon>Bacteria</taxon>
        <taxon>Bacillati</taxon>
        <taxon>Bacillota</taxon>
        <taxon>Bacilli</taxon>
        <taxon>Lactobacillales</taxon>
        <taxon>Lactobacillaceae</taxon>
        <taxon>Agrilactobacillus</taxon>
    </lineage>
</organism>
<keyword evidence="2" id="KW-0472">Membrane</keyword>
<evidence type="ECO:0000313" key="4">
    <source>
        <dbReference type="EMBL" id="MFD1671958.1"/>
    </source>
</evidence>
<feature type="domain" description="YdbS-like PH" evidence="3">
    <location>
        <begin position="257"/>
        <end position="321"/>
    </location>
</feature>
<accession>A0ABW4J8L5</accession>